<feature type="transmembrane region" description="Helical" evidence="6">
    <location>
        <begin position="32"/>
        <end position="56"/>
    </location>
</feature>
<comment type="subcellular location">
    <subcellularLocation>
        <location evidence="1">Membrane</location>
        <topology evidence="1">Multi-pass membrane protein</topology>
    </subcellularLocation>
</comment>
<protein>
    <recommendedName>
        <fullName evidence="7">Calcineurin-like phosphoesterase domain-containing protein</fullName>
    </recommendedName>
</protein>
<dbReference type="EMBL" id="CP143791">
    <property type="protein sequence ID" value="WVN91103.1"/>
    <property type="molecule type" value="Genomic_DNA"/>
</dbReference>
<sequence length="705" mass="77411">MHGPSRKPIPLSAAAPNGYYVRRRKSGLRSRATQVLALRFGWVVLVIWYEIGGFFYSLSTCRFPDSSLQRGHPGAPPLTHIVLLADPHVPHPTLSYAPGSNRAVNWLKQQMDELFMRKSWNVVMRLGRVDRVLVLGDMLDWGRGLLSDQEYREYVALFRSIFQLPPTTSMHFIPGNHDIPIGPNGLFSTKARSRYPQYFEPPNTVLPIANHSFVMLDAVGLVEEDYRRYASEMQFGEWNGVDGGVIEFVQKLKDDPPPGPKILISHIPLARPERAACGPLREKGGISKGAGPGYQNLLGSETSRFLLNAIKPSLVFSGDDHDYCEYTHLGGVREVTIKSFSSSAGIRRPGFQLLSLIPPTLGADGSIPTYADRPCLLPDQLGVYSQVYLPLAVATALLLLITNLRIAYRSWDTSHKFGGSVTDLKARSSPGLLTSEQMPMTSSFSSRRQGGPVPLSLPSRKSQSNLTLSPSASTTSPNFLPRSIQYATAPGDFSSSFLSSSLSAPVSPFASPSVYMNKKFDESDTEAGFASSGYVTGANTPATMSRRPSYIHMGASSGSTFHNTVTANSHLSAGVVTPTTTGVNSFGTTRRTSAVNLSAMANPPTLSDTLPPTPRWIGLPRLYSSSSPGKKEILTNTLSPTSSHHPRSQCAATAWEIWWMRAQNFLRWCLKVRNGVIGKSWREFWSVLWVTGLVWILLNALFFLE</sequence>
<proteinExistence type="predicted"/>
<dbReference type="AlphaFoldDB" id="A0AAJ8JYZ0"/>
<dbReference type="KEGG" id="cdep:91090560"/>
<evidence type="ECO:0000256" key="3">
    <source>
        <dbReference type="ARBA" id="ARBA00022989"/>
    </source>
</evidence>
<evidence type="ECO:0000256" key="4">
    <source>
        <dbReference type="ARBA" id="ARBA00023136"/>
    </source>
</evidence>
<evidence type="ECO:0000313" key="9">
    <source>
        <dbReference type="Proteomes" id="UP000094043"/>
    </source>
</evidence>
<dbReference type="GO" id="GO:0016020">
    <property type="term" value="C:membrane"/>
    <property type="evidence" value="ECO:0007669"/>
    <property type="project" value="UniProtKB-SubCell"/>
</dbReference>
<dbReference type="PANTHER" id="PTHR13315">
    <property type="entry name" value="METALLO PHOSPHOESTERASE RELATED"/>
    <property type="match status" value="1"/>
</dbReference>
<feature type="compositionally biased region" description="Low complexity" evidence="5">
    <location>
        <begin position="464"/>
        <end position="475"/>
    </location>
</feature>
<gene>
    <name evidence="8" type="ORF">L203_106352</name>
</gene>
<evidence type="ECO:0000256" key="2">
    <source>
        <dbReference type="ARBA" id="ARBA00022692"/>
    </source>
</evidence>
<dbReference type="Pfam" id="PF00149">
    <property type="entry name" value="Metallophos"/>
    <property type="match status" value="1"/>
</dbReference>
<dbReference type="GO" id="GO:0005783">
    <property type="term" value="C:endoplasmic reticulum"/>
    <property type="evidence" value="ECO:0007669"/>
    <property type="project" value="TreeGrafter"/>
</dbReference>
<accession>A0AAJ8JYZ0</accession>
<dbReference type="InterPro" id="IPR033308">
    <property type="entry name" value="PGAP5/Cdc1/Ted1"/>
</dbReference>
<evidence type="ECO:0000313" key="8">
    <source>
        <dbReference type="EMBL" id="WVN91103.1"/>
    </source>
</evidence>
<reference evidence="8" key="1">
    <citation type="submission" date="2016-06" db="EMBL/GenBank/DDBJ databases">
        <authorList>
            <person name="Cuomo C."/>
            <person name="Litvintseva A."/>
            <person name="Heitman J."/>
            <person name="Chen Y."/>
            <person name="Sun S."/>
            <person name="Springer D."/>
            <person name="Dromer F."/>
            <person name="Young S."/>
            <person name="Zeng Q."/>
            <person name="Chapman S."/>
            <person name="Gujja S."/>
            <person name="Saif S."/>
            <person name="Birren B."/>
        </authorList>
    </citation>
    <scope>NUCLEOTIDE SEQUENCE</scope>
    <source>
        <strain evidence="8">CBS 7841</strain>
    </source>
</reference>
<feature type="compositionally biased region" description="Polar residues" evidence="5">
    <location>
        <begin position="431"/>
        <end position="448"/>
    </location>
</feature>
<feature type="region of interest" description="Disordered" evidence="5">
    <location>
        <begin position="428"/>
        <end position="475"/>
    </location>
</feature>
<dbReference type="InterPro" id="IPR029052">
    <property type="entry name" value="Metallo-depent_PP-like"/>
</dbReference>
<feature type="domain" description="Calcineurin-like phosphoesterase" evidence="7">
    <location>
        <begin position="80"/>
        <end position="323"/>
    </location>
</feature>
<dbReference type="GO" id="GO:0016787">
    <property type="term" value="F:hydrolase activity"/>
    <property type="evidence" value="ECO:0007669"/>
    <property type="project" value="InterPro"/>
</dbReference>
<keyword evidence="2 6" id="KW-0812">Transmembrane</keyword>
<keyword evidence="9" id="KW-1185">Reference proteome</keyword>
<reference evidence="8" key="3">
    <citation type="submission" date="2024-01" db="EMBL/GenBank/DDBJ databases">
        <authorList>
            <person name="Coelho M.A."/>
            <person name="David-Palma M."/>
            <person name="Shea T."/>
            <person name="Sun S."/>
            <person name="Cuomo C.A."/>
            <person name="Heitman J."/>
        </authorList>
    </citation>
    <scope>NUCLEOTIDE SEQUENCE</scope>
    <source>
        <strain evidence="8">CBS 7841</strain>
    </source>
</reference>
<dbReference type="RefSeq" id="XP_066071803.1">
    <property type="nucleotide sequence ID" value="XM_066215706.1"/>
</dbReference>
<feature type="transmembrane region" description="Helical" evidence="6">
    <location>
        <begin position="684"/>
        <end position="704"/>
    </location>
</feature>
<keyword evidence="4 6" id="KW-0472">Membrane</keyword>
<reference evidence="8" key="2">
    <citation type="journal article" date="2022" name="Elife">
        <title>Obligate sexual reproduction of a homothallic fungus closely related to the Cryptococcus pathogenic species complex.</title>
        <authorList>
            <person name="Passer A.R."/>
            <person name="Clancey S.A."/>
            <person name="Shea T."/>
            <person name="David-Palma M."/>
            <person name="Averette A.F."/>
            <person name="Boekhout T."/>
            <person name="Porcel B.M."/>
            <person name="Nowrousian M."/>
            <person name="Cuomo C.A."/>
            <person name="Sun S."/>
            <person name="Heitman J."/>
            <person name="Coelho M.A."/>
        </authorList>
    </citation>
    <scope>NUCLEOTIDE SEQUENCE</scope>
    <source>
        <strain evidence="8">CBS 7841</strain>
    </source>
</reference>
<evidence type="ECO:0000259" key="7">
    <source>
        <dbReference type="Pfam" id="PF00149"/>
    </source>
</evidence>
<dbReference type="InterPro" id="IPR004843">
    <property type="entry name" value="Calcineurin-like_PHP"/>
</dbReference>
<dbReference type="FunFam" id="3.60.21.10:FF:000103">
    <property type="entry name" value="Unplaced genomic scaffold supercont1.18, whole genome shotgun sequence"/>
    <property type="match status" value="1"/>
</dbReference>
<evidence type="ECO:0000256" key="1">
    <source>
        <dbReference type="ARBA" id="ARBA00004141"/>
    </source>
</evidence>
<dbReference type="GeneID" id="91090560"/>
<dbReference type="PANTHER" id="PTHR13315:SF4">
    <property type="entry name" value="METALLOPHOSPHOESTERASE, ISOFORM E"/>
    <property type="match status" value="1"/>
</dbReference>
<evidence type="ECO:0000256" key="6">
    <source>
        <dbReference type="SAM" id="Phobius"/>
    </source>
</evidence>
<dbReference type="SUPFAM" id="SSF56300">
    <property type="entry name" value="Metallo-dependent phosphatases"/>
    <property type="match status" value="1"/>
</dbReference>
<keyword evidence="3 6" id="KW-1133">Transmembrane helix</keyword>
<dbReference type="Gene3D" id="3.60.21.10">
    <property type="match status" value="1"/>
</dbReference>
<dbReference type="Proteomes" id="UP000094043">
    <property type="component" value="Chromosome 8"/>
</dbReference>
<organism evidence="8 9">
    <name type="scientific">Cryptococcus depauperatus CBS 7841</name>
    <dbReference type="NCBI Taxonomy" id="1295531"/>
    <lineage>
        <taxon>Eukaryota</taxon>
        <taxon>Fungi</taxon>
        <taxon>Dikarya</taxon>
        <taxon>Basidiomycota</taxon>
        <taxon>Agaricomycotina</taxon>
        <taxon>Tremellomycetes</taxon>
        <taxon>Tremellales</taxon>
        <taxon>Cryptococcaceae</taxon>
        <taxon>Cryptococcus</taxon>
    </lineage>
</organism>
<evidence type="ECO:0000256" key="5">
    <source>
        <dbReference type="SAM" id="MobiDB-lite"/>
    </source>
</evidence>
<dbReference type="GO" id="GO:0006506">
    <property type="term" value="P:GPI anchor biosynthetic process"/>
    <property type="evidence" value="ECO:0007669"/>
    <property type="project" value="InterPro"/>
</dbReference>
<name>A0AAJ8JYZ0_9TREE</name>